<dbReference type="Gene3D" id="6.10.140.530">
    <property type="match status" value="2"/>
</dbReference>
<dbReference type="Pfam" id="PF03457">
    <property type="entry name" value="HA"/>
    <property type="match status" value="2"/>
</dbReference>
<dbReference type="Proteomes" id="UP001295423">
    <property type="component" value="Unassembled WGS sequence"/>
</dbReference>
<dbReference type="AlphaFoldDB" id="A0AAD2JHJ5"/>
<organism evidence="2 3">
    <name type="scientific">Cylindrotheca closterium</name>
    <dbReference type="NCBI Taxonomy" id="2856"/>
    <lineage>
        <taxon>Eukaryota</taxon>
        <taxon>Sar</taxon>
        <taxon>Stramenopiles</taxon>
        <taxon>Ochrophyta</taxon>
        <taxon>Bacillariophyta</taxon>
        <taxon>Bacillariophyceae</taxon>
        <taxon>Bacillariophycidae</taxon>
        <taxon>Bacillariales</taxon>
        <taxon>Bacillariaceae</taxon>
        <taxon>Cylindrotheca</taxon>
    </lineage>
</organism>
<sequence length="311" mass="35459">MFADNNKLRNDSYGYPGAPGDGLLSLVNCPFPAFEITFSSSSVSSTPPLSFENPFDDISMEPLPLRSHNQRPSEDCLSSSTMNPNVPTAEANLLCESLIDMLHPLMMDLVGSKRSSEDLVSNIVQGPCKRQRTSHVQDFPGEESTARFRPYQEKQWQAQFRKLVQFKLVNGHCCVPHSYSSDPILARWVKRQRYQYKKFRDCDPTSTMTTRRIQELESIGFVWHSHASAWQEKVNDLMAFKQRTGHCNVPSHYAENAALSTWVKCQRRQYKLYVSGSTSSTMTLERFQLLKSLGFVFDIQKARKFANAGTY</sequence>
<proteinExistence type="predicted"/>
<comment type="caution">
    <text evidence="2">The sequence shown here is derived from an EMBL/GenBank/DDBJ whole genome shotgun (WGS) entry which is preliminary data.</text>
</comment>
<dbReference type="PANTHER" id="PTHR33418">
    <property type="entry name" value="HELICASE-ASSOCIATED"/>
    <property type="match status" value="1"/>
</dbReference>
<name>A0AAD2JHJ5_9STRA</name>
<feature type="domain" description="Helicase-associated" evidence="1">
    <location>
        <begin position="227"/>
        <end position="295"/>
    </location>
</feature>
<protein>
    <recommendedName>
        <fullName evidence="1">Helicase-associated domain-containing protein</fullName>
    </recommendedName>
</protein>
<feature type="domain" description="Helicase-associated" evidence="1">
    <location>
        <begin position="152"/>
        <end position="221"/>
    </location>
</feature>
<reference evidence="2" key="1">
    <citation type="submission" date="2023-08" db="EMBL/GenBank/DDBJ databases">
        <authorList>
            <person name="Audoor S."/>
            <person name="Bilcke G."/>
        </authorList>
    </citation>
    <scope>NUCLEOTIDE SEQUENCE</scope>
</reference>
<evidence type="ECO:0000313" key="2">
    <source>
        <dbReference type="EMBL" id="CAJ1951438.1"/>
    </source>
</evidence>
<evidence type="ECO:0000313" key="3">
    <source>
        <dbReference type="Proteomes" id="UP001295423"/>
    </source>
</evidence>
<dbReference type="PANTHER" id="PTHR33418:SF1">
    <property type="entry name" value="HELICASE-ASSOCIATED DOMAIN-CONTAINING PROTEIN"/>
    <property type="match status" value="1"/>
</dbReference>
<evidence type="ECO:0000259" key="1">
    <source>
        <dbReference type="Pfam" id="PF03457"/>
    </source>
</evidence>
<keyword evidence="3" id="KW-1185">Reference proteome</keyword>
<dbReference type="InterPro" id="IPR005114">
    <property type="entry name" value="Helicase_assoc"/>
</dbReference>
<accession>A0AAD2JHJ5</accession>
<dbReference type="EMBL" id="CAKOGP040001781">
    <property type="protein sequence ID" value="CAJ1951438.1"/>
    <property type="molecule type" value="Genomic_DNA"/>
</dbReference>
<gene>
    <name evidence="2" type="ORF">CYCCA115_LOCUS13073</name>
</gene>